<sequence length="382" mass="44355">MDHILKEVNALELQVKSIGTVPSRKELEYVYPNEMFKQQLLDLDEINVSDDTRAIRRRRSLISKVKKIIELLDAKVPPLRQEPNEPSQSESERDQRDKRLQLQAQQVEKILEYSDSEEFDDAEEVDTEAIDEGEASGVTPVESAPNEPCETTTAETIKKSEAVWHNDFRYKFDETSTAGTWYKDAAKYYTIEKMERDMHRWRAEVRKKGSGKVRNIEDYVKIFETPQGQSLLEYDPENKRKLSYKIITEVVATKNGKKIFKHLALHDKDTLEEHGDCTVLQDDGTFLSRPNINGIAQLFTIMARNYDKAILRNAIAIGAATLRNLKDNPQRHLIIRMVMALALLPSDTILKTYEEIKKLAQKEFGTYSNAFYTYFEEYWMKR</sequence>
<reference evidence="1" key="1">
    <citation type="submission" date="2023-04" db="EMBL/GenBank/DDBJ databases">
        <title>A chromosome-level genome assembly of the parasitoid wasp Eretmocerus hayati.</title>
        <authorList>
            <person name="Zhong Y."/>
            <person name="Liu S."/>
            <person name="Liu Y."/>
        </authorList>
    </citation>
    <scope>NUCLEOTIDE SEQUENCE</scope>
    <source>
        <strain evidence="1">ZJU_SS_LIU_2023</strain>
    </source>
</reference>
<evidence type="ECO:0000313" key="2">
    <source>
        <dbReference type="Proteomes" id="UP001239111"/>
    </source>
</evidence>
<organism evidence="1 2">
    <name type="scientific">Eretmocerus hayati</name>
    <dbReference type="NCBI Taxonomy" id="131215"/>
    <lineage>
        <taxon>Eukaryota</taxon>
        <taxon>Metazoa</taxon>
        <taxon>Ecdysozoa</taxon>
        <taxon>Arthropoda</taxon>
        <taxon>Hexapoda</taxon>
        <taxon>Insecta</taxon>
        <taxon>Pterygota</taxon>
        <taxon>Neoptera</taxon>
        <taxon>Endopterygota</taxon>
        <taxon>Hymenoptera</taxon>
        <taxon>Apocrita</taxon>
        <taxon>Proctotrupomorpha</taxon>
        <taxon>Chalcidoidea</taxon>
        <taxon>Aphelinidae</taxon>
        <taxon>Aphelininae</taxon>
        <taxon>Eretmocerus</taxon>
    </lineage>
</organism>
<dbReference type="EMBL" id="CM056743">
    <property type="protein sequence ID" value="KAJ8671871.1"/>
    <property type="molecule type" value="Genomic_DNA"/>
</dbReference>
<evidence type="ECO:0000313" key="1">
    <source>
        <dbReference type="EMBL" id="KAJ8671871.1"/>
    </source>
</evidence>
<name>A0ACC2NL89_9HYME</name>
<keyword evidence="2" id="KW-1185">Reference proteome</keyword>
<comment type="caution">
    <text evidence="1">The sequence shown here is derived from an EMBL/GenBank/DDBJ whole genome shotgun (WGS) entry which is preliminary data.</text>
</comment>
<dbReference type="Proteomes" id="UP001239111">
    <property type="component" value="Chromosome 3"/>
</dbReference>
<gene>
    <name evidence="1" type="ORF">QAD02_003130</name>
</gene>
<accession>A0ACC2NL89</accession>
<proteinExistence type="predicted"/>
<protein>
    <submittedName>
        <fullName evidence="1">Uncharacterized protein</fullName>
    </submittedName>
</protein>